<organism evidence="1 2">
    <name type="scientific">Trichoderma asperellum (strain ATCC 204424 / CBS 433.97 / NBRC 101777)</name>
    <dbReference type="NCBI Taxonomy" id="1042311"/>
    <lineage>
        <taxon>Eukaryota</taxon>
        <taxon>Fungi</taxon>
        <taxon>Dikarya</taxon>
        <taxon>Ascomycota</taxon>
        <taxon>Pezizomycotina</taxon>
        <taxon>Sordariomycetes</taxon>
        <taxon>Hypocreomycetidae</taxon>
        <taxon>Hypocreales</taxon>
        <taxon>Hypocreaceae</taxon>
        <taxon>Trichoderma</taxon>
    </lineage>
</organism>
<dbReference type="OrthoDB" id="4927927at2759"/>
<proteinExistence type="predicted"/>
<sequence>MVEHVRIHPQCGACSFAFTASEAVVALIKQGDNAIRATSPAILYEDSTYSDTGYTAEWLYCSRPKCKECISAAPTVTFHRECLEFSEQLSATEDKVPWLWTAATWRSPWNGARPLHHGLSPVVDVRHFIDRAAQACDMPSLSLLPKELALMIYKRSSQSCLHRYLSFWSYARWWNLGHDKTPEMIPIDAVEEWQRGSHPIMSKGARHGEVESDAQKPIIIVLSIDSHGLRSIKRVPKGYTDADSKPSQPDTVVYVAEAAECFASAYVEYNYPFARLQLTGRPDQFRVWDTPSPPPWQECVVDANYDSARAKSHLSTIDTRNSTGLTFFICHSLVWAIHTHTKAQASAQRTFNALSPNIQPLVQWVHVPLGTEDTITALGWSRGYNNARFYLRLKLAGDIVVGSTYRMRNEDVQLIQHPLTLIYERPDGEAVTFVGGYAKQLEADEQKDAEAVSTFTFQYRRQPFMSATYSSAPLNDVIRTRVFYERGAPACRGIVLEYGNGSKRGLGQCRLGVDQTEECIDPTQLCYSSLGKNSVQVRFSNGSSHWHEETGWTCCMMRGVLEFWFSDTEVKLNWQQQQYDA</sequence>
<dbReference type="AlphaFoldDB" id="A0A2T3ZQV6"/>
<evidence type="ECO:0000313" key="2">
    <source>
        <dbReference type="Proteomes" id="UP000240493"/>
    </source>
</evidence>
<gene>
    <name evidence="1" type="ORF">M441DRAFT_127446</name>
</gene>
<protein>
    <submittedName>
        <fullName evidence="1">Uncharacterized protein</fullName>
    </submittedName>
</protein>
<dbReference type="Proteomes" id="UP000240493">
    <property type="component" value="Unassembled WGS sequence"/>
</dbReference>
<reference evidence="1 2" key="1">
    <citation type="submission" date="2016-07" db="EMBL/GenBank/DDBJ databases">
        <title>Multiple horizontal gene transfer events from other fungi enriched the ability of initially mycotrophic Trichoderma (Ascomycota) to feed on dead plant biomass.</title>
        <authorList>
            <consortium name="DOE Joint Genome Institute"/>
            <person name="Aerts A."/>
            <person name="Atanasova L."/>
            <person name="Chenthamara K."/>
            <person name="Zhang J."/>
            <person name="Grujic M."/>
            <person name="Henrissat B."/>
            <person name="Kuo A."/>
            <person name="Salamov A."/>
            <person name="Lipzen A."/>
            <person name="Labutti K."/>
            <person name="Barry K."/>
            <person name="Miao Y."/>
            <person name="Rahimi M.J."/>
            <person name="Shen Q."/>
            <person name="Grigoriev I.V."/>
            <person name="Kubicek C.P."/>
            <person name="Druzhinina I.S."/>
        </authorList>
    </citation>
    <scope>NUCLEOTIDE SEQUENCE [LARGE SCALE GENOMIC DNA]</scope>
    <source>
        <strain evidence="1 2">CBS 433.97</strain>
    </source>
</reference>
<name>A0A2T3ZQV6_TRIA4</name>
<evidence type="ECO:0000313" key="1">
    <source>
        <dbReference type="EMBL" id="PTB47175.1"/>
    </source>
</evidence>
<dbReference type="STRING" id="1042311.A0A2T3ZQV6"/>
<accession>A0A2T3ZQV6</accession>
<keyword evidence="2" id="KW-1185">Reference proteome</keyword>
<dbReference type="EMBL" id="KZ679256">
    <property type="protein sequence ID" value="PTB47175.1"/>
    <property type="molecule type" value="Genomic_DNA"/>
</dbReference>